<dbReference type="RefSeq" id="WP_407030372.1">
    <property type="nucleotide sequence ID" value="NZ_JAQGEF010000004.1"/>
</dbReference>
<dbReference type="SUPFAM" id="SSF48317">
    <property type="entry name" value="Acid phosphatase/Vanadium-dependent haloperoxidase"/>
    <property type="match status" value="1"/>
</dbReference>
<dbReference type="SMART" id="SM00014">
    <property type="entry name" value="acidPPc"/>
    <property type="match status" value="1"/>
</dbReference>
<feature type="signal peptide" evidence="1">
    <location>
        <begin position="1"/>
        <end position="20"/>
    </location>
</feature>
<keyword evidence="1" id="KW-0732">Signal</keyword>
<comment type="caution">
    <text evidence="3">The sequence shown here is derived from an EMBL/GenBank/DDBJ whole genome shotgun (WGS) entry which is preliminary data.</text>
</comment>
<protein>
    <submittedName>
        <fullName evidence="3">Phosphatase PAP2 family protein</fullName>
    </submittedName>
</protein>
<dbReference type="InterPro" id="IPR036938">
    <property type="entry name" value="PAP2/HPO_sf"/>
</dbReference>
<dbReference type="Pfam" id="PF01569">
    <property type="entry name" value="PAP2"/>
    <property type="match status" value="1"/>
</dbReference>
<name>A0ABT4UGS3_9BACT</name>
<dbReference type="Gene3D" id="1.20.144.10">
    <property type="entry name" value="Phosphatidic acid phosphatase type 2/haloperoxidase"/>
    <property type="match status" value="1"/>
</dbReference>
<gene>
    <name evidence="3" type="ORF">O3P16_04445</name>
</gene>
<accession>A0ABT4UGS3</accession>
<evidence type="ECO:0000256" key="1">
    <source>
        <dbReference type="SAM" id="SignalP"/>
    </source>
</evidence>
<reference evidence="3 4" key="1">
    <citation type="submission" date="2022-12" db="EMBL/GenBank/DDBJ databases">
        <title>Chitinophagaceae gen. sp. nov., a new member of the family Chitinophagaceae, isolated from soil in a chemical factory.</title>
        <authorList>
            <person name="Ke Z."/>
        </authorList>
    </citation>
    <scope>NUCLEOTIDE SEQUENCE [LARGE SCALE GENOMIC DNA]</scope>
    <source>
        <strain evidence="3 4">LY-5</strain>
    </source>
</reference>
<dbReference type="EMBL" id="JAQGEF010000004">
    <property type="protein sequence ID" value="MDA3614043.1"/>
    <property type="molecule type" value="Genomic_DNA"/>
</dbReference>
<proteinExistence type="predicted"/>
<evidence type="ECO:0000313" key="4">
    <source>
        <dbReference type="Proteomes" id="UP001210231"/>
    </source>
</evidence>
<keyword evidence="4" id="KW-1185">Reference proteome</keyword>
<evidence type="ECO:0000313" key="3">
    <source>
        <dbReference type="EMBL" id="MDA3614043.1"/>
    </source>
</evidence>
<dbReference type="InterPro" id="IPR000326">
    <property type="entry name" value="PAP2/HPO"/>
</dbReference>
<dbReference type="PANTHER" id="PTHR14969:SF13">
    <property type="entry name" value="AT30094P"/>
    <property type="match status" value="1"/>
</dbReference>
<feature type="chain" id="PRO_5045840214" evidence="1">
    <location>
        <begin position="21"/>
        <end position="318"/>
    </location>
</feature>
<feature type="domain" description="Phosphatidic acid phosphatase type 2/haloperoxidase" evidence="2">
    <location>
        <begin position="167"/>
        <end position="278"/>
    </location>
</feature>
<dbReference type="Proteomes" id="UP001210231">
    <property type="component" value="Unassembled WGS sequence"/>
</dbReference>
<evidence type="ECO:0000259" key="2">
    <source>
        <dbReference type="SMART" id="SM00014"/>
    </source>
</evidence>
<sequence>MKHIKVFALCLLSVSAKVHAQDNIDCRSFYSSDTTPVKLEAPADEVPSSLSLEPVIWNDLAEDTFAVKKNSTLYRFADATVHTLISPIRWKGKDWLTVGGVFAGTALSSLADKPVRKFITRQDSKFLDNLEQAGYHYGKPYAALIMTGGFLATGVVFKNEWATETAAILGAAYLTSGAVQSLMKTAIGRARPDMEEGNMSFKPFSKEPGFHSFPSGHIQMAMVSAMVLAERVKNPWLKGAFYTTAGITFFSRLYVDAHWTSDLVFGTAISYFCTRAIIRRMDQNKTKVQNGDKKQAFKMQFYPNISAYSNGLTMVATF</sequence>
<dbReference type="PANTHER" id="PTHR14969">
    <property type="entry name" value="SPHINGOSINE-1-PHOSPHATE PHOSPHOHYDROLASE"/>
    <property type="match status" value="1"/>
</dbReference>
<organism evidence="3 4">
    <name type="scientific">Polluticaenibacter yanchengensis</name>
    <dbReference type="NCBI Taxonomy" id="3014562"/>
    <lineage>
        <taxon>Bacteria</taxon>
        <taxon>Pseudomonadati</taxon>
        <taxon>Bacteroidota</taxon>
        <taxon>Chitinophagia</taxon>
        <taxon>Chitinophagales</taxon>
        <taxon>Chitinophagaceae</taxon>
        <taxon>Polluticaenibacter</taxon>
    </lineage>
</organism>